<organism evidence="7 8">
    <name type="scientific">Luteimonas endophytica</name>
    <dbReference type="NCBI Taxonomy" id="3042023"/>
    <lineage>
        <taxon>Bacteria</taxon>
        <taxon>Pseudomonadati</taxon>
        <taxon>Pseudomonadota</taxon>
        <taxon>Gammaproteobacteria</taxon>
        <taxon>Lysobacterales</taxon>
        <taxon>Lysobacteraceae</taxon>
        <taxon>Luteimonas</taxon>
    </lineage>
</organism>
<sequence length="195" mass="21338">MLSSVMPVEVTEPAHASAPDDAALAREAAAGSVQAYERIYRRHAPRLYALVFRICGRQAERAEDVLQDTFVKAWRALPGFRFDSALATWLQRLAVNTALMELRARGGMVDRENGEHDLEALAGADAGARCAGTGLDLERAVATLPPRARAVLVLHDIEGWKHHEIAEELGMAVGSSKAQLHRARGLLRQRLGESR</sequence>
<gene>
    <name evidence="7" type="ORF">QFW77_12105</name>
</gene>
<dbReference type="Gene3D" id="1.10.1740.10">
    <property type="match status" value="1"/>
</dbReference>
<dbReference type="InterPro" id="IPR039425">
    <property type="entry name" value="RNA_pol_sigma-70-like"/>
</dbReference>
<feature type="domain" description="RNA polymerase sigma-70 region 2" evidence="5">
    <location>
        <begin position="39"/>
        <end position="105"/>
    </location>
</feature>
<comment type="caution">
    <text evidence="7">The sequence shown here is derived from an EMBL/GenBank/DDBJ whole genome shotgun (WGS) entry which is preliminary data.</text>
</comment>
<dbReference type="RefSeq" id="WP_280575014.1">
    <property type="nucleotide sequence ID" value="NZ_JARXRM010000035.1"/>
</dbReference>
<comment type="similarity">
    <text evidence="1">Belongs to the sigma-70 factor family. ECF subfamily.</text>
</comment>
<accession>A0ABT6JAW7</accession>
<evidence type="ECO:0000259" key="6">
    <source>
        <dbReference type="Pfam" id="PF08281"/>
    </source>
</evidence>
<dbReference type="PANTHER" id="PTHR43133:SF46">
    <property type="entry name" value="RNA POLYMERASE SIGMA-70 FACTOR ECF SUBFAMILY"/>
    <property type="match status" value="1"/>
</dbReference>
<dbReference type="Proteomes" id="UP001156940">
    <property type="component" value="Unassembled WGS sequence"/>
</dbReference>
<evidence type="ECO:0000313" key="7">
    <source>
        <dbReference type="EMBL" id="MDH5823730.1"/>
    </source>
</evidence>
<evidence type="ECO:0000256" key="4">
    <source>
        <dbReference type="ARBA" id="ARBA00023163"/>
    </source>
</evidence>
<evidence type="ECO:0000256" key="1">
    <source>
        <dbReference type="ARBA" id="ARBA00010641"/>
    </source>
</evidence>
<dbReference type="Pfam" id="PF08281">
    <property type="entry name" value="Sigma70_r4_2"/>
    <property type="match status" value="1"/>
</dbReference>
<dbReference type="InterPro" id="IPR013249">
    <property type="entry name" value="RNA_pol_sigma70_r4_t2"/>
</dbReference>
<proteinExistence type="inferred from homology"/>
<dbReference type="InterPro" id="IPR014284">
    <property type="entry name" value="RNA_pol_sigma-70_dom"/>
</dbReference>
<dbReference type="InterPro" id="IPR007627">
    <property type="entry name" value="RNA_pol_sigma70_r2"/>
</dbReference>
<keyword evidence="4" id="KW-0804">Transcription</keyword>
<protein>
    <submittedName>
        <fullName evidence="7">Sigma-70 family RNA polymerase sigma factor</fullName>
    </submittedName>
</protein>
<dbReference type="SUPFAM" id="SSF88659">
    <property type="entry name" value="Sigma3 and sigma4 domains of RNA polymerase sigma factors"/>
    <property type="match status" value="1"/>
</dbReference>
<reference evidence="7 8" key="1">
    <citation type="submission" date="2023-04" db="EMBL/GenBank/DDBJ databases">
        <title>Luteimonas endophyticus RD2P54.</title>
        <authorList>
            <person name="Sun J.-Q."/>
        </authorList>
    </citation>
    <scope>NUCLEOTIDE SEQUENCE [LARGE SCALE GENOMIC DNA]</scope>
    <source>
        <strain evidence="7 8">RD2P54</strain>
    </source>
</reference>
<keyword evidence="8" id="KW-1185">Reference proteome</keyword>
<dbReference type="InterPro" id="IPR036388">
    <property type="entry name" value="WH-like_DNA-bd_sf"/>
</dbReference>
<evidence type="ECO:0000256" key="2">
    <source>
        <dbReference type="ARBA" id="ARBA00023015"/>
    </source>
</evidence>
<feature type="domain" description="RNA polymerase sigma factor 70 region 4 type 2" evidence="6">
    <location>
        <begin position="136"/>
        <end position="184"/>
    </location>
</feature>
<dbReference type="Pfam" id="PF04542">
    <property type="entry name" value="Sigma70_r2"/>
    <property type="match status" value="1"/>
</dbReference>
<evidence type="ECO:0000313" key="8">
    <source>
        <dbReference type="Proteomes" id="UP001156940"/>
    </source>
</evidence>
<dbReference type="InterPro" id="IPR013325">
    <property type="entry name" value="RNA_pol_sigma_r2"/>
</dbReference>
<dbReference type="SUPFAM" id="SSF88946">
    <property type="entry name" value="Sigma2 domain of RNA polymerase sigma factors"/>
    <property type="match status" value="1"/>
</dbReference>
<evidence type="ECO:0000256" key="3">
    <source>
        <dbReference type="ARBA" id="ARBA00023082"/>
    </source>
</evidence>
<dbReference type="PANTHER" id="PTHR43133">
    <property type="entry name" value="RNA POLYMERASE ECF-TYPE SIGMA FACTO"/>
    <property type="match status" value="1"/>
</dbReference>
<dbReference type="NCBIfam" id="TIGR02937">
    <property type="entry name" value="sigma70-ECF"/>
    <property type="match status" value="1"/>
</dbReference>
<keyword evidence="3" id="KW-0731">Sigma factor</keyword>
<dbReference type="CDD" id="cd06171">
    <property type="entry name" value="Sigma70_r4"/>
    <property type="match status" value="1"/>
</dbReference>
<keyword evidence="2" id="KW-0805">Transcription regulation</keyword>
<dbReference type="InterPro" id="IPR013324">
    <property type="entry name" value="RNA_pol_sigma_r3/r4-like"/>
</dbReference>
<name>A0ABT6JAW7_9GAMM</name>
<dbReference type="Gene3D" id="1.10.10.10">
    <property type="entry name" value="Winged helix-like DNA-binding domain superfamily/Winged helix DNA-binding domain"/>
    <property type="match status" value="1"/>
</dbReference>
<dbReference type="EMBL" id="JARXRM010000035">
    <property type="protein sequence ID" value="MDH5823730.1"/>
    <property type="molecule type" value="Genomic_DNA"/>
</dbReference>
<evidence type="ECO:0000259" key="5">
    <source>
        <dbReference type="Pfam" id="PF04542"/>
    </source>
</evidence>